<evidence type="ECO:0000313" key="6">
    <source>
        <dbReference type="EnsemblPlants" id="Ma09_p13400.1"/>
    </source>
</evidence>
<reference evidence="6" key="1">
    <citation type="submission" date="2021-05" db="UniProtKB">
        <authorList>
            <consortium name="EnsemblPlants"/>
        </authorList>
    </citation>
    <scope>IDENTIFICATION</scope>
    <source>
        <strain evidence="6">subsp. malaccensis</strain>
    </source>
</reference>
<dbReference type="GeneID" id="103998130"/>
<evidence type="ECO:0000256" key="1">
    <source>
        <dbReference type="ARBA" id="ARBA00022723"/>
    </source>
</evidence>
<dbReference type="InterPro" id="IPR049808">
    <property type="entry name" value="CONSTANS-like_Bbox1"/>
</dbReference>
<accession>A0A804KJ55</accession>
<dbReference type="CDD" id="cd19821">
    <property type="entry name" value="Bbox1_BBX-like"/>
    <property type="match status" value="1"/>
</dbReference>
<evidence type="ECO:0000256" key="2">
    <source>
        <dbReference type="ARBA" id="ARBA00022771"/>
    </source>
</evidence>
<keyword evidence="1" id="KW-0479">Metal-binding</keyword>
<dbReference type="GO" id="GO:0008270">
    <property type="term" value="F:zinc ion binding"/>
    <property type="evidence" value="ECO:0007669"/>
    <property type="project" value="UniProtKB-KW"/>
</dbReference>
<keyword evidence="2" id="KW-0863">Zinc-finger</keyword>
<organism evidence="6 7">
    <name type="scientific">Musa acuminata subsp. malaccensis</name>
    <name type="common">Wild banana</name>
    <name type="synonym">Musa malaccensis</name>
    <dbReference type="NCBI Taxonomy" id="214687"/>
    <lineage>
        <taxon>Eukaryota</taxon>
        <taxon>Viridiplantae</taxon>
        <taxon>Streptophyta</taxon>
        <taxon>Embryophyta</taxon>
        <taxon>Tracheophyta</taxon>
        <taxon>Spermatophyta</taxon>
        <taxon>Magnoliopsida</taxon>
        <taxon>Liliopsida</taxon>
        <taxon>Zingiberales</taxon>
        <taxon>Musaceae</taxon>
        <taxon>Musa</taxon>
    </lineage>
</organism>
<dbReference type="PANTHER" id="PTHR31717:SF60">
    <property type="entry name" value="B-BOX TYPE ZINC FINGER FAMILY PROTEIN"/>
    <property type="match status" value="1"/>
</dbReference>
<dbReference type="SMART" id="SM00336">
    <property type="entry name" value="BBOX"/>
    <property type="match status" value="1"/>
</dbReference>
<dbReference type="Proteomes" id="UP000012960">
    <property type="component" value="Unplaced"/>
</dbReference>
<dbReference type="PANTHER" id="PTHR31717">
    <property type="entry name" value="ZINC FINGER PROTEIN CONSTANS-LIKE 10"/>
    <property type="match status" value="1"/>
</dbReference>
<feature type="compositionally biased region" description="Low complexity" evidence="4">
    <location>
        <begin position="99"/>
        <end position="111"/>
    </location>
</feature>
<dbReference type="InParanoid" id="A0A804KJ55"/>
<proteinExistence type="predicted"/>
<evidence type="ECO:0000259" key="5">
    <source>
        <dbReference type="SMART" id="SM00336"/>
    </source>
</evidence>
<feature type="region of interest" description="Disordered" evidence="4">
    <location>
        <begin position="90"/>
        <end position="147"/>
    </location>
</feature>
<dbReference type="OrthoDB" id="153872at2759"/>
<evidence type="ECO:0000256" key="3">
    <source>
        <dbReference type="ARBA" id="ARBA00022833"/>
    </source>
</evidence>
<feature type="compositionally biased region" description="Basic residues" evidence="4">
    <location>
        <begin position="136"/>
        <end position="147"/>
    </location>
</feature>
<dbReference type="EnsemblPlants" id="Ma09_t13400.1">
    <property type="protein sequence ID" value="Ma09_p13400.1"/>
    <property type="gene ID" value="Ma09_g13400"/>
</dbReference>
<protein>
    <recommendedName>
        <fullName evidence="5">B box-type domain-containing protein</fullName>
    </recommendedName>
</protein>
<sequence>MLPAFTGSMASTAVEAKPGAACELCGGGAAVHCEADAASLCWACDASVHGANFLVARHLRRIVCACCQSLDDDRVISGASSPSVRSICRSCGPDAPELSSSASSPQESCVSTADSKAGQEEEMEGAATSRVEGRGGRGRARRRRSRP</sequence>
<evidence type="ECO:0000313" key="7">
    <source>
        <dbReference type="Proteomes" id="UP000012960"/>
    </source>
</evidence>
<name>A0A804KJ55_MUSAM</name>
<evidence type="ECO:0000256" key="4">
    <source>
        <dbReference type="SAM" id="MobiDB-lite"/>
    </source>
</evidence>
<feature type="domain" description="B box-type" evidence="5">
    <location>
        <begin position="17"/>
        <end position="63"/>
    </location>
</feature>
<dbReference type="InterPro" id="IPR000315">
    <property type="entry name" value="Znf_B-box"/>
</dbReference>
<keyword evidence="3" id="KW-0862">Zinc</keyword>
<dbReference type="AlphaFoldDB" id="A0A804KJ55"/>
<dbReference type="Gramene" id="Ma09_t13400.1">
    <property type="protein sequence ID" value="Ma09_p13400.1"/>
    <property type="gene ID" value="Ma09_g13400"/>
</dbReference>
<keyword evidence="7" id="KW-1185">Reference proteome</keyword>